<dbReference type="AlphaFoldDB" id="A0A067SV72"/>
<feature type="chain" id="PRO_5001646174" evidence="1">
    <location>
        <begin position="21"/>
        <end position="131"/>
    </location>
</feature>
<evidence type="ECO:0000313" key="2">
    <source>
        <dbReference type="EMBL" id="KDR70678.1"/>
    </source>
</evidence>
<name>A0A067SV72_GALM3</name>
<gene>
    <name evidence="2" type="ORF">GALMADRAFT_1349881</name>
</gene>
<reference evidence="3" key="1">
    <citation type="journal article" date="2014" name="Proc. Natl. Acad. Sci. U.S.A.">
        <title>Extensive sampling of basidiomycete genomes demonstrates inadequacy of the white-rot/brown-rot paradigm for wood decay fungi.</title>
        <authorList>
            <person name="Riley R."/>
            <person name="Salamov A.A."/>
            <person name="Brown D.W."/>
            <person name="Nagy L.G."/>
            <person name="Floudas D."/>
            <person name="Held B.W."/>
            <person name="Levasseur A."/>
            <person name="Lombard V."/>
            <person name="Morin E."/>
            <person name="Otillar R."/>
            <person name="Lindquist E.A."/>
            <person name="Sun H."/>
            <person name="LaButti K.M."/>
            <person name="Schmutz J."/>
            <person name="Jabbour D."/>
            <person name="Luo H."/>
            <person name="Baker S.E."/>
            <person name="Pisabarro A.G."/>
            <person name="Walton J.D."/>
            <person name="Blanchette R.A."/>
            <person name="Henrissat B."/>
            <person name="Martin F."/>
            <person name="Cullen D."/>
            <person name="Hibbett D.S."/>
            <person name="Grigoriev I.V."/>
        </authorList>
    </citation>
    <scope>NUCLEOTIDE SEQUENCE [LARGE SCALE GENOMIC DNA]</scope>
    <source>
        <strain evidence="3">CBS 339.88</strain>
    </source>
</reference>
<proteinExistence type="predicted"/>
<keyword evidence="3" id="KW-1185">Reference proteome</keyword>
<dbReference type="Proteomes" id="UP000027222">
    <property type="component" value="Unassembled WGS sequence"/>
</dbReference>
<feature type="signal peptide" evidence="1">
    <location>
        <begin position="1"/>
        <end position="20"/>
    </location>
</feature>
<sequence length="131" mass="13542">MFFSLSKAFVALAAVTAAIASTVPSKRQDGLVSCDLLLKPTVHVDSSTTNLFAEFNFVIGRSLAIDANGVIDGGSGSTILAENADNSFLVNDKISAQGETSAETAAIITGWVGETKEGLVANWLVESATCT</sequence>
<keyword evidence="1" id="KW-0732">Signal</keyword>
<accession>A0A067SV72</accession>
<evidence type="ECO:0000313" key="3">
    <source>
        <dbReference type="Proteomes" id="UP000027222"/>
    </source>
</evidence>
<dbReference type="OrthoDB" id="3031843at2759"/>
<dbReference type="HOGENOM" id="CLU_1992817_0_0_1"/>
<evidence type="ECO:0000256" key="1">
    <source>
        <dbReference type="SAM" id="SignalP"/>
    </source>
</evidence>
<dbReference type="EMBL" id="KL142396">
    <property type="protein sequence ID" value="KDR70678.1"/>
    <property type="molecule type" value="Genomic_DNA"/>
</dbReference>
<organism evidence="2 3">
    <name type="scientific">Galerina marginata (strain CBS 339.88)</name>
    <dbReference type="NCBI Taxonomy" id="685588"/>
    <lineage>
        <taxon>Eukaryota</taxon>
        <taxon>Fungi</taxon>
        <taxon>Dikarya</taxon>
        <taxon>Basidiomycota</taxon>
        <taxon>Agaricomycotina</taxon>
        <taxon>Agaricomycetes</taxon>
        <taxon>Agaricomycetidae</taxon>
        <taxon>Agaricales</taxon>
        <taxon>Agaricineae</taxon>
        <taxon>Strophariaceae</taxon>
        <taxon>Galerina</taxon>
    </lineage>
</organism>
<protein>
    <submittedName>
        <fullName evidence="2">Uncharacterized protein</fullName>
    </submittedName>
</protein>